<protein>
    <submittedName>
        <fullName evidence="2">Uncharacterized protein</fullName>
    </submittedName>
</protein>
<dbReference type="EMBL" id="CAKOFQ010007013">
    <property type="protein sequence ID" value="CAH1987249.1"/>
    <property type="molecule type" value="Genomic_DNA"/>
</dbReference>
<proteinExistence type="predicted"/>
<name>A0A9P0PI92_ACAOB</name>
<organism evidence="2 3">
    <name type="scientific">Acanthoscelides obtectus</name>
    <name type="common">Bean weevil</name>
    <name type="synonym">Bruchus obtectus</name>
    <dbReference type="NCBI Taxonomy" id="200917"/>
    <lineage>
        <taxon>Eukaryota</taxon>
        <taxon>Metazoa</taxon>
        <taxon>Ecdysozoa</taxon>
        <taxon>Arthropoda</taxon>
        <taxon>Hexapoda</taxon>
        <taxon>Insecta</taxon>
        <taxon>Pterygota</taxon>
        <taxon>Neoptera</taxon>
        <taxon>Endopterygota</taxon>
        <taxon>Coleoptera</taxon>
        <taxon>Polyphaga</taxon>
        <taxon>Cucujiformia</taxon>
        <taxon>Chrysomeloidea</taxon>
        <taxon>Chrysomelidae</taxon>
        <taxon>Bruchinae</taxon>
        <taxon>Bruchini</taxon>
        <taxon>Acanthoscelides</taxon>
    </lineage>
</organism>
<gene>
    <name evidence="2" type="ORF">ACAOBT_LOCUS17739</name>
</gene>
<dbReference type="Proteomes" id="UP001152888">
    <property type="component" value="Unassembled WGS sequence"/>
</dbReference>
<reference evidence="2" key="1">
    <citation type="submission" date="2022-03" db="EMBL/GenBank/DDBJ databases">
        <authorList>
            <person name="Sayadi A."/>
        </authorList>
    </citation>
    <scope>NUCLEOTIDE SEQUENCE</scope>
</reference>
<feature type="coiled-coil region" evidence="1">
    <location>
        <begin position="19"/>
        <end position="53"/>
    </location>
</feature>
<keyword evidence="3" id="KW-1185">Reference proteome</keyword>
<keyword evidence="1" id="KW-0175">Coiled coil</keyword>
<comment type="caution">
    <text evidence="2">The sequence shown here is derived from an EMBL/GenBank/DDBJ whole genome shotgun (WGS) entry which is preliminary data.</text>
</comment>
<evidence type="ECO:0000313" key="3">
    <source>
        <dbReference type="Proteomes" id="UP001152888"/>
    </source>
</evidence>
<evidence type="ECO:0000256" key="1">
    <source>
        <dbReference type="SAM" id="Coils"/>
    </source>
</evidence>
<sequence>MKSEIQTTERQLAVEMDKSEKLRDLLNQDEELLKQLDEDRKRVREQKIRRKRQMDDAKK</sequence>
<dbReference type="AlphaFoldDB" id="A0A9P0PI92"/>
<evidence type="ECO:0000313" key="2">
    <source>
        <dbReference type="EMBL" id="CAH1987249.1"/>
    </source>
</evidence>
<accession>A0A9P0PI92</accession>